<dbReference type="OrthoDB" id="5953030at2759"/>
<reference evidence="3" key="1">
    <citation type="submission" date="2025-08" db="UniProtKB">
        <authorList>
            <consortium name="RefSeq"/>
        </authorList>
    </citation>
    <scope>IDENTIFICATION</scope>
    <source>
        <tissue evidence="3">Silk gland</tissue>
    </source>
</reference>
<dbReference type="Pfam" id="PF14529">
    <property type="entry name" value="Exo_endo_phos_2"/>
    <property type="match status" value="1"/>
</dbReference>
<dbReference type="AlphaFoldDB" id="A0A6J2J974"/>
<evidence type="ECO:0000313" key="3">
    <source>
        <dbReference type="RefSeq" id="XP_028025702.1"/>
    </source>
</evidence>
<protein>
    <submittedName>
        <fullName evidence="3">Uncharacterized protein LOC114239610</fullName>
    </submittedName>
</protein>
<dbReference type="PANTHER" id="PTHR47510:SF3">
    <property type="entry name" value="ENDO_EXONUCLEASE_PHOSPHATASE DOMAIN-CONTAINING PROTEIN"/>
    <property type="match status" value="1"/>
</dbReference>
<gene>
    <name evidence="3" type="primary">LOC114239610</name>
</gene>
<feature type="domain" description="Endonuclease/exonuclease/phosphatase" evidence="1">
    <location>
        <begin position="128"/>
        <end position="232"/>
    </location>
</feature>
<dbReference type="PANTHER" id="PTHR47510">
    <property type="entry name" value="REVERSE TRANSCRIPTASE DOMAIN-CONTAINING PROTEIN"/>
    <property type="match status" value="1"/>
</dbReference>
<dbReference type="GO" id="GO:0003824">
    <property type="term" value="F:catalytic activity"/>
    <property type="evidence" value="ECO:0007669"/>
    <property type="project" value="InterPro"/>
</dbReference>
<organism evidence="2 3">
    <name type="scientific">Bombyx mandarina</name>
    <name type="common">Wild silk moth</name>
    <name type="synonym">Wild silkworm</name>
    <dbReference type="NCBI Taxonomy" id="7092"/>
    <lineage>
        <taxon>Eukaryota</taxon>
        <taxon>Metazoa</taxon>
        <taxon>Ecdysozoa</taxon>
        <taxon>Arthropoda</taxon>
        <taxon>Hexapoda</taxon>
        <taxon>Insecta</taxon>
        <taxon>Pterygota</taxon>
        <taxon>Neoptera</taxon>
        <taxon>Endopterygota</taxon>
        <taxon>Lepidoptera</taxon>
        <taxon>Glossata</taxon>
        <taxon>Ditrysia</taxon>
        <taxon>Bombycoidea</taxon>
        <taxon>Bombycidae</taxon>
        <taxon>Bombycinae</taxon>
        <taxon>Bombyx</taxon>
    </lineage>
</organism>
<dbReference type="SUPFAM" id="SSF56219">
    <property type="entry name" value="DNase I-like"/>
    <property type="match status" value="1"/>
</dbReference>
<name>A0A6J2J974_BOMMA</name>
<evidence type="ECO:0000259" key="1">
    <source>
        <dbReference type="Pfam" id="PF14529"/>
    </source>
</evidence>
<dbReference type="InterPro" id="IPR005135">
    <property type="entry name" value="Endo/exonuclease/phosphatase"/>
</dbReference>
<accession>A0A6J2J974</accession>
<sequence>MVATTGELIRSKFNLENRVTFNVCHINAQSIASHYSELDVTFTDANVHAVLISESWLKPHLPSAAYSLPGFILIRNDRVDRRGGGVAIYLQASFSYKVIASSSSKSSNSAEYLFLEVWVKGVKTLLGVVYCPPSVDYFSSLDSILESLGSDYAHHIIMGDFNTDLLVPLSTRSRKLLDLVESVSLHILPLQATHHNIEGEDTWLDLILTSNPDLVYSHGQFPAPGFSHHDLIYLSYVLKPPKSKPKVLRVRCFGRMDGRRLCEDAAKISWDELTAATSIDDKVTIFNAQLQALYDNHAPVRKFKMKRPPAPLCVVLALFPESKIDLVLSDPRIALVPWKHRRRCLISGRTMEHRVPSHPASDCHYSSWAGA</sequence>
<dbReference type="Proteomes" id="UP000504629">
    <property type="component" value="Unplaced"/>
</dbReference>
<evidence type="ECO:0000313" key="2">
    <source>
        <dbReference type="Proteomes" id="UP000504629"/>
    </source>
</evidence>
<dbReference type="Gene3D" id="3.60.10.10">
    <property type="entry name" value="Endonuclease/exonuclease/phosphatase"/>
    <property type="match status" value="1"/>
</dbReference>
<dbReference type="RefSeq" id="XP_028025702.1">
    <property type="nucleotide sequence ID" value="XM_028169901.1"/>
</dbReference>
<dbReference type="GeneID" id="114239610"/>
<keyword evidence="2" id="KW-1185">Reference proteome</keyword>
<proteinExistence type="predicted"/>
<dbReference type="KEGG" id="bman:114239610"/>
<dbReference type="InterPro" id="IPR036691">
    <property type="entry name" value="Endo/exonu/phosph_ase_sf"/>
</dbReference>